<dbReference type="SUPFAM" id="SSF48403">
    <property type="entry name" value="Ankyrin repeat"/>
    <property type="match status" value="1"/>
</dbReference>
<evidence type="ECO:0000313" key="6">
    <source>
        <dbReference type="Proteomes" id="UP001152130"/>
    </source>
</evidence>
<dbReference type="Pfam" id="PF13374">
    <property type="entry name" value="TPR_10"/>
    <property type="match status" value="1"/>
</dbReference>
<dbReference type="SMART" id="SM00028">
    <property type="entry name" value="TPR"/>
    <property type="match status" value="4"/>
</dbReference>
<protein>
    <recommendedName>
        <fullName evidence="4">Protein kinase domain-containing protein</fullName>
    </recommendedName>
</protein>
<dbReference type="PROSITE" id="PS50011">
    <property type="entry name" value="PROTEIN_KINASE_DOM"/>
    <property type="match status" value="1"/>
</dbReference>
<dbReference type="InterPro" id="IPR002110">
    <property type="entry name" value="Ankyrin_rpt"/>
</dbReference>
<organism evidence="5 6">
    <name type="scientific">Fusarium irregulare</name>
    <dbReference type="NCBI Taxonomy" id="2494466"/>
    <lineage>
        <taxon>Eukaryota</taxon>
        <taxon>Fungi</taxon>
        <taxon>Dikarya</taxon>
        <taxon>Ascomycota</taxon>
        <taxon>Pezizomycotina</taxon>
        <taxon>Sordariomycetes</taxon>
        <taxon>Hypocreomycetidae</taxon>
        <taxon>Hypocreales</taxon>
        <taxon>Nectriaceae</taxon>
        <taxon>Fusarium</taxon>
        <taxon>Fusarium incarnatum-equiseti species complex</taxon>
    </lineage>
</organism>
<gene>
    <name evidence="5" type="ORF">NW766_002183</name>
</gene>
<dbReference type="PROSITE" id="PS50088">
    <property type="entry name" value="ANK_REPEAT"/>
    <property type="match status" value="3"/>
</dbReference>
<dbReference type="GO" id="GO:0005524">
    <property type="term" value="F:ATP binding"/>
    <property type="evidence" value="ECO:0007669"/>
    <property type="project" value="InterPro"/>
</dbReference>
<feature type="repeat" description="ANK" evidence="2">
    <location>
        <begin position="1180"/>
        <end position="1202"/>
    </location>
</feature>
<dbReference type="SMART" id="SM00220">
    <property type="entry name" value="S_TKc"/>
    <property type="match status" value="1"/>
</dbReference>
<dbReference type="PROSITE" id="PS50297">
    <property type="entry name" value="ANK_REP_REGION"/>
    <property type="match status" value="2"/>
</dbReference>
<proteinExistence type="inferred from homology"/>
<evidence type="ECO:0000313" key="5">
    <source>
        <dbReference type="EMBL" id="KAJ4020691.1"/>
    </source>
</evidence>
<dbReference type="SMART" id="SM00248">
    <property type="entry name" value="ANK"/>
    <property type="match status" value="8"/>
</dbReference>
<dbReference type="Proteomes" id="UP001152130">
    <property type="component" value="Unassembled WGS sequence"/>
</dbReference>
<feature type="compositionally biased region" description="Polar residues" evidence="3">
    <location>
        <begin position="31"/>
        <end position="53"/>
    </location>
</feature>
<feature type="domain" description="Protein kinase" evidence="4">
    <location>
        <begin position="101"/>
        <end position="407"/>
    </location>
</feature>
<dbReference type="Pfam" id="PF00069">
    <property type="entry name" value="Pkinase"/>
    <property type="match status" value="1"/>
</dbReference>
<dbReference type="InterPro" id="IPR036770">
    <property type="entry name" value="Ankyrin_rpt-contain_sf"/>
</dbReference>
<dbReference type="Gene3D" id="1.10.510.10">
    <property type="entry name" value="Transferase(Phosphotransferase) domain 1"/>
    <property type="match status" value="1"/>
</dbReference>
<dbReference type="InterPro" id="IPR011009">
    <property type="entry name" value="Kinase-like_dom_sf"/>
</dbReference>
<evidence type="ECO:0000256" key="2">
    <source>
        <dbReference type="PROSITE-ProRule" id="PRU00023"/>
    </source>
</evidence>
<dbReference type="OrthoDB" id="4062651at2759"/>
<dbReference type="PANTHER" id="PTHR44329">
    <property type="entry name" value="SERINE/THREONINE-PROTEIN KINASE TNNI3K-RELATED"/>
    <property type="match status" value="1"/>
</dbReference>
<sequence>MSLQSIIFSSRTVLSDLSTLLGSSEGATLADGNSTCADQSTGADHQAGSSPSPQDIPRVWSLLFEKTEPTPTLPLGPLRLVPGKLIYFKASHFELIRSGDSTDSPRVGEGACYIVEKRRLSALHGGSVIAVKTPKLRRLASSDLVASLVLRELQILTHPPLQANDNIASIIGYYSSQVIDDSSLGLSLVTELASHGTLGDYLRRPLIEGRRPHALTTKLGLLHDVASGLEALHACGIVQGDVKTENVLVFDAKHDKYGQVTAKLSDFGHAITFHKDKLDEKKLYLGTLVLNAPEARHRGAVAARDLWRCDVFSYGLVIWETIIDGARYFSAVDDPALQNGVTDWLDSLPQDEMLRLATTSLNQIYGSLERPLLDTIERILKASLRDDSSNRKEVKDITRILRQQTFLAAIARARSADKAIPAQPFASDGGASRDLVRQDGLDMVPMPVRESIVQQLERTSLSHDASTSIRRSAHLDLAFASFSNFRGKADPSRGMKHLRDAAAMGSSVALAIYCRLQGVFNTEMSLVDTEFSPSLSDLRTRLLALPGGSPLSTWLRTIEAYHQRQALQTRLRVTLSDQMLMDGVFLDAIEMHSHPEGLDVEVLTATVVSSVDTQANPCFESPLLVGIACRLGNLDLVKQILALHSSQHFPKKSRYLVGNCLVQACRGGHIHVVEYLLQHVAEPYFLWPESDRGIHWLFMFPSEEQQRALDLMTNTSHMWHISLFHRVPEPGVHVGLATLTGSPIEFATAVGATSTVELLVTRITELQQKGFLSQVTEVQFRQAIMRHVASSVKALLPLEIRRRRGRNVESALARLRLSQGKTEFRPFGIFDVGRSVSSLSLALLHGSAKAMSRATEHTIDMILTSKIAHINDVDDTDMAQTPLIDAVRWAPCSFDTEILASFISRGAHLGDMPAPVILSRLIAPRPTGTKCPVMRRLVEAGLLKIDDSLILQAVETADVEIVSALLDYQLVPSLDQPLKVRGDAIGITPLQAAVLIPGGAGLVRFLIDKGADIDEAGDGLSPLELSLIKPSDADVIDLLVNKGADLKASGYPTVIHLAATLDVFVNGSHVLSHLLRHERVRARLAESQVAQQGDIIFSPVHVACLVANVEAVAALFEVGVELPHDDGTMDVLAQSILLAKRPHLNKLFPIPEDDQDAVFQWKVRSERLILYLLDRLESNHGQTPLHVACQVGNLRRVQDLIEEDFGALFATDSHGRLPIDFLEDPILLEEQRSDREDISEHTVSNAQQLLNYVEMTVDRKLFSAAEEFMSQNMDQENLNHLKSRLSLGQTPAMDVSYGDSTGAARPSTDLRIISEPEPEPLGYGESFNALAEKSAESGREGRASSLQEGADACFLDGNMDPEEVLPIVRDLFGRRIQQLGELHEETLEVNETLLELVGILNRQDEAADMVAQLLRRRREIHQQDDARIFESWRDSVIVMLNEGKDEESEKELCKAMSAAKSSLGAPHLSYLLFVPTQATFECLRGNYSECLLTNKRLLETLKASEYQNQRGMSLRLEVLVHLCYHGLGEGDMDTVRKHMTAALECLNHTEPRRFLAKFDVMRSLATAIEEADVVLSETLWKELVSICVSRCEPQGYCIVESRRHLARILMSRDMFQDAYDQYHQLTQAILICKGQDDEATLLASTDEARVLHKLNLNPAALNLLRPAIRGLEKRKSGRDEDIQTLEAKVLLAQILLALDDLDEWEVVAREVAGEYAQRHPTSDVAVDSKRTLAVTLSRMGRSSEASNIAEECLKITTEVHQENHPRTMAIVAEAHLYLVRCEQWALSVHMSERGLAIAKALHGESSHEVAGWLHLLGTSMGLADMEGGLELLLQSIDMTVQLAGGAHSRSSLTSMWSAGVRLREGSPQKALKMFCEVLESCDSLDDEPRSLKIRVRTDIGRCYTDLEQYTEALPHLEQSLRESRQLWGDSARETVSVIDSLINVLLPMRRAKEALPLAHEVLDFFESTAARSEDELIDAKSRLADVYYSLDKCLAAERLWEQALEDLTELGDEADQDKVASYRHSRARALVEIFDFEEATNLSSLAFDYYQRTKGPEAEETLSVSITRAYINGLLGKKAASETALLDVIKLSKRTQDLDYLVGHAEAKLGGLWIEMGKHQEAEKVLLRAVQRIEKDLTARHLLYRTYKEQMKYEAAEEQAAMLLSMVSEDVDEEAIDAELRLFELYAAMDDFDKAQAWADSLFDRLTHLTDYQGNPFDIASALQHLIKFFERTKDEQKLFEARVVLEHVRENLPLRLKSNLLWRSLKSQEGKSHRE</sequence>
<dbReference type="InterPro" id="IPR000719">
    <property type="entry name" value="Prot_kinase_dom"/>
</dbReference>
<dbReference type="InterPro" id="IPR051681">
    <property type="entry name" value="Ser/Thr_Kinases-Pseudokinases"/>
</dbReference>
<dbReference type="InterPro" id="IPR019734">
    <property type="entry name" value="TPR_rpt"/>
</dbReference>
<feature type="repeat" description="ANK" evidence="2">
    <location>
        <begin position="985"/>
        <end position="1018"/>
    </location>
</feature>
<dbReference type="Pfam" id="PF00023">
    <property type="entry name" value="Ank"/>
    <property type="match status" value="1"/>
</dbReference>
<evidence type="ECO:0000259" key="4">
    <source>
        <dbReference type="PROSITE" id="PS50011"/>
    </source>
</evidence>
<comment type="caution">
    <text evidence="5">The sequence shown here is derived from an EMBL/GenBank/DDBJ whole genome shotgun (WGS) entry which is preliminary data.</text>
</comment>
<evidence type="ECO:0000256" key="1">
    <source>
        <dbReference type="ARBA" id="ARBA00005843"/>
    </source>
</evidence>
<evidence type="ECO:0000256" key="3">
    <source>
        <dbReference type="SAM" id="MobiDB-lite"/>
    </source>
</evidence>
<comment type="similarity">
    <text evidence="1">Belongs to the protein kinase superfamily. TKL Ser/Thr protein kinase family.</text>
</comment>
<dbReference type="Gene3D" id="1.25.40.20">
    <property type="entry name" value="Ankyrin repeat-containing domain"/>
    <property type="match status" value="2"/>
</dbReference>
<keyword evidence="2" id="KW-0040">ANK repeat</keyword>
<dbReference type="SUPFAM" id="SSF48452">
    <property type="entry name" value="TPR-like"/>
    <property type="match status" value="2"/>
</dbReference>
<dbReference type="SUPFAM" id="SSF56112">
    <property type="entry name" value="Protein kinase-like (PK-like)"/>
    <property type="match status" value="1"/>
</dbReference>
<accession>A0A9W8UEJ7</accession>
<dbReference type="EMBL" id="JAPDHF010000003">
    <property type="protein sequence ID" value="KAJ4020691.1"/>
    <property type="molecule type" value="Genomic_DNA"/>
</dbReference>
<feature type="region of interest" description="Disordered" evidence="3">
    <location>
        <begin position="31"/>
        <end position="54"/>
    </location>
</feature>
<feature type="repeat" description="ANK" evidence="2">
    <location>
        <begin position="1018"/>
        <end position="1051"/>
    </location>
</feature>
<dbReference type="InterPro" id="IPR011990">
    <property type="entry name" value="TPR-like_helical_dom_sf"/>
</dbReference>
<keyword evidence="6" id="KW-1185">Reference proteome</keyword>
<dbReference type="Gene3D" id="1.25.40.10">
    <property type="entry name" value="Tetratricopeptide repeat domain"/>
    <property type="match status" value="4"/>
</dbReference>
<dbReference type="GO" id="GO:0004674">
    <property type="term" value="F:protein serine/threonine kinase activity"/>
    <property type="evidence" value="ECO:0007669"/>
    <property type="project" value="TreeGrafter"/>
</dbReference>
<name>A0A9W8UEJ7_9HYPO</name>
<reference evidence="5" key="1">
    <citation type="submission" date="2022-10" db="EMBL/GenBank/DDBJ databases">
        <title>Fusarium specimens isolated from Avocado Roots.</title>
        <authorList>
            <person name="Stajich J."/>
            <person name="Roper C."/>
            <person name="Heimlech-Rivalta G."/>
        </authorList>
    </citation>
    <scope>NUCLEOTIDE SEQUENCE</scope>
    <source>
        <strain evidence="5">CF00143</strain>
    </source>
</reference>